<dbReference type="Gene3D" id="2.160.20.10">
    <property type="entry name" value="Single-stranded right-handed beta-helix, Pectin lyase-like"/>
    <property type="match status" value="1"/>
</dbReference>
<dbReference type="InterPro" id="IPR000743">
    <property type="entry name" value="Glyco_hydro_28"/>
</dbReference>
<evidence type="ECO:0000256" key="10">
    <source>
        <dbReference type="ARBA" id="ARBA00034074"/>
    </source>
</evidence>
<dbReference type="FunFam" id="2.160.20.10:FF:000028">
    <property type="entry name" value="Polygalacturonase QRT2"/>
    <property type="match status" value="1"/>
</dbReference>
<keyword evidence="15" id="KW-1185">Reference proteome</keyword>
<evidence type="ECO:0000256" key="5">
    <source>
        <dbReference type="ARBA" id="ARBA00022525"/>
    </source>
</evidence>
<feature type="active site" evidence="11">
    <location>
        <position position="295"/>
    </location>
</feature>
<evidence type="ECO:0000256" key="8">
    <source>
        <dbReference type="ARBA" id="ARBA00023295"/>
    </source>
</evidence>
<evidence type="ECO:0000256" key="6">
    <source>
        <dbReference type="ARBA" id="ARBA00022729"/>
    </source>
</evidence>
<evidence type="ECO:0000256" key="4">
    <source>
        <dbReference type="ARBA" id="ARBA00022512"/>
    </source>
</evidence>
<dbReference type="GO" id="GO:0009830">
    <property type="term" value="P:cell wall modification involved in abscission"/>
    <property type="evidence" value="ECO:0007669"/>
    <property type="project" value="UniProtKB-ARBA"/>
</dbReference>
<reference evidence="14" key="1">
    <citation type="journal article" date="2023" name="Science">
        <title>Elucidation of the pathway for biosynthesis of saponin adjuvants from the soapbark tree.</title>
        <authorList>
            <person name="Reed J."/>
            <person name="Orme A."/>
            <person name="El-Demerdash A."/>
            <person name="Owen C."/>
            <person name="Martin L.B.B."/>
            <person name="Misra R.C."/>
            <person name="Kikuchi S."/>
            <person name="Rejzek M."/>
            <person name="Martin A.C."/>
            <person name="Harkess A."/>
            <person name="Leebens-Mack J."/>
            <person name="Louveau T."/>
            <person name="Stephenson M.J."/>
            <person name="Osbourn A."/>
        </authorList>
    </citation>
    <scope>NUCLEOTIDE SEQUENCE</scope>
    <source>
        <strain evidence="14">S10</strain>
    </source>
</reference>
<evidence type="ECO:0000256" key="12">
    <source>
        <dbReference type="RuleBase" id="RU361169"/>
    </source>
</evidence>
<dbReference type="GO" id="GO:0010047">
    <property type="term" value="P:fruit dehiscence"/>
    <property type="evidence" value="ECO:0007669"/>
    <property type="project" value="UniProtKB-ARBA"/>
</dbReference>
<dbReference type="SUPFAM" id="SSF51126">
    <property type="entry name" value="Pectin lyase-like"/>
    <property type="match status" value="1"/>
</dbReference>
<comment type="caution">
    <text evidence="14">The sequence shown here is derived from an EMBL/GenBank/DDBJ whole genome shotgun (WGS) entry which is preliminary data.</text>
</comment>
<comment type="catalytic activity">
    <reaction evidence="10">
        <text>(1,4-alpha-D-galacturonosyl)n+m + H2O = (1,4-alpha-D-galacturonosyl)n + (1,4-alpha-D-galacturonosyl)m.</text>
        <dbReference type="EC" id="3.2.1.15"/>
    </reaction>
</comment>
<dbReference type="GO" id="GO:0009901">
    <property type="term" value="P:anther dehiscence"/>
    <property type="evidence" value="ECO:0007669"/>
    <property type="project" value="UniProtKB-ARBA"/>
</dbReference>
<dbReference type="GO" id="GO:0004650">
    <property type="term" value="F:polygalacturonase activity"/>
    <property type="evidence" value="ECO:0007669"/>
    <property type="project" value="UniProtKB-EC"/>
</dbReference>
<dbReference type="InterPro" id="IPR006626">
    <property type="entry name" value="PbH1"/>
</dbReference>
<gene>
    <name evidence="14" type="ORF">O6P43_029548</name>
</gene>
<comment type="subcellular location">
    <subcellularLocation>
        <location evidence="1">Secreted</location>
        <location evidence="1">Cell wall</location>
    </subcellularLocation>
</comment>
<dbReference type="KEGG" id="qsa:O6P43_029548"/>
<protein>
    <recommendedName>
        <fullName evidence="3">endo-polygalacturonase</fullName>
        <ecNumber evidence="3">3.2.1.15</ecNumber>
    </recommendedName>
</protein>
<feature type="chain" id="PRO_5042198347" description="endo-polygalacturonase" evidence="13">
    <location>
        <begin position="21"/>
        <end position="448"/>
    </location>
</feature>
<name>A0AAD7L0H0_QUISA</name>
<dbReference type="Proteomes" id="UP001163823">
    <property type="component" value="Chromosome 12"/>
</dbReference>
<evidence type="ECO:0000256" key="3">
    <source>
        <dbReference type="ARBA" id="ARBA00012736"/>
    </source>
</evidence>
<dbReference type="SMART" id="SM00710">
    <property type="entry name" value="PbH1"/>
    <property type="match status" value="5"/>
</dbReference>
<evidence type="ECO:0000256" key="1">
    <source>
        <dbReference type="ARBA" id="ARBA00004191"/>
    </source>
</evidence>
<sequence length="448" mass="49438">MFLQELLLLFFLTFASLSSCFGRFKEDPYVTKTHQAYGHYWGDKYKPRYASSLKSDVPESFGLMTRLNRPVASSASPKMVNIDDYGAIGDGGDDTETFEQAWNEACSEGVDLVVPRNKNYYLKPTIFSGPCRSNFALKIYGTIKASPKISDYEKDRQHWLLFANLTNFRVEGGGIINGNGRNWWKNSCKIDKTLPCTHAPTAVTFFACNNLRVRNLRIKNAQQMHLTFQNCVNVKASNLVVTAPGDSPNTDGIHISETQNILLQKCVIGTGDDCISIKGGSKYVVATDIVCGPGHGISIGSLGAQNSEDRVSNVLVNRAKLSGTTNGVRIKTWQGGSGYVQNIKFQNIAMQNVTYPIIIDQNYCDQEEQCTEQEKAVQVSNVVYQNIGGTSASEVAIKFDCSKSFPCQGIWIQDVNLVRQGNGAVTGSCANVRFFNRGNISPQCLRET</sequence>
<proteinExistence type="inferred from homology"/>
<evidence type="ECO:0000313" key="14">
    <source>
        <dbReference type="EMBL" id="KAJ7949177.1"/>
    </source>
</evidence>
<accession>A0AAD7L0H0</accession>
<keyword evidence="4" id="KW-0134">Cell wall</keyword>
<feature type="signal peptide" evidence="13">
    <location>
        <begin position="1"/>
        <end position="20"/>
    </location>
</feature>
<dbReference type="EMBL" id="JARAOO010000012">
    <property type="protein sequence ID" value="KAJ7949177.1"/>
    <property type="molecule type" value="Genomic_DNA"/>
</dbReference>
<keyword evidence="7 12" id="KW-0378">Hydrolase</keyword>
<dbReference type="EC" id="3.2.1.15" evidence="3"/>
<evidence type="ECO:0000256" key="7">
    <source>
        <dbReference type="ARBA" id="ARBA00022801"/>
    </source>
</evidence>
<dbReference type="Pfam" id="PF00295">
    <property type="entry name" value="Glyco_hydro_28"/>
    <property type="match status" value="1"/>
</dbReference>
<organism evidence="14 15">
    <name type="scientific">Quillaja saponaria</name>
    <name type="common">Soap bark tree</name>
    <dbReference type="NCBI Taxonomy" id="32244"/>
    <lineage>
        <taxon>Eukaryota</taxon>
        <taxon>Viridiplantae</taxon>
        <taxon>Streptophyta</taxon>
        <taxon>Embryophyta</taxon>
        <taxon>Tracheophyta</taxon>
        <taxon>Spermatophyta</taxon>
        <taxon>Magnoliopsida</taxon>
        <taxon>eudicotyledons</taxon>
        <taxon>Gunneridae</taxon>
        <taxon>Pentapetalae</taxon>
        <taxon>rosids</taxon>
        <taxon>fabids</taxon>
        <taxon>Fabales</taxon>
        <taxon>Quillajaceae</taxon>
        <taxon>Quillaja</taxon>
    </lineage>
</organism>
<dbReference type="PANTHER" id="PTHR31375">
    <property type="match status" value="1"/>
</dbReference>
<evidence type="ECO:0000256" key="13">
    <source>
        <dbReference type="SAM" id="SignalP"/>
    </source>
</evidence>
<comment type="similarity">
    <text evidence="2 12">Belongs to the glycosyl hydrolase 28 family.</text>
</comment>
<keyword evidence="8 12" id="KW-0326">Glycosidase</keyword>
<keyword evidence="9" id="KW-0961">Cell wall biogenesis/degradation</keyword>
<evidence type="ECO:0000313" key="15">
    <source>
        <dbReference type="Proteomes" id="UP001163823"/>
    </source>
</evidence>
<keyword evidence="6 13" id="KW-0732">Signal</keyword>
<dbReference type="AlphaFoldDB" id="A0AAD7L0H0"/>
<dbReference type="InterPro" id="IPR011050">
    <property type="entry name" value="Pectin_lyase_fold/virulence"/>
</dbReference>
<evidence type="ECO:0000256" key="9">
    <source>
        <dbReference type="ARBA" id="ARBA00023316"/>
    </source>
</evidence>
<dbReference type="PROSITE" id="PS00502">
    <property type="entry name" value="POLYGALACTURONASE"/>
    <property type="match status" value="1"/>
</dbReference>
<dbReference type="InterPro" id="IPR012334">
    <property type="entry name" value="Pectin_lyas_fold"/>
</dbReference>
<evidence type="ECO:0000256" key="11">
    <source>
        <dbReference type="PROSITE-ProRule" id="PRU10052"/>
    </source>
</evidence>
<evidence type="ECO:0000256" key="2">
    <source>
        <dbReference type="ARBA" id="ARBA00008834"/>
    </source>
</evidence>
<keyword evidence="5" id="KW-0964">Secreted</keyword>
<dbReference type="GO" id="GO:0005975">
    <property type="term" value="P:carbohydrate metabolic process"/>
    <property type="evidence" value="ECO:0007669"/>
    <property type="project" value="InterPro"/>
</dbReference>